<dbReference type="Pfam" id="PF11335">
    <property type="entry name" value="DUF3137"/>
    <property type="match status" value="1"/>
</dbReference>
<keyword evidence="1" id="KW-0472">Membrane</keyword>
<dbReference type="InterPro" id="IPR021484">
    <property type="entry name" value="DUF3137"/>
</dbReference>
<accession>A0A2N6QQY4</accession>
<comment type="caution">
    <text evidence="2">The sequence shown here is derived from an EMBL/GenBank/DDBJ whole genome shotgun (WGS) entry which is preliminary data.</text>
</comment>
<evidence type="ECO:0008006" key="4">
    <source>
        <dbReference type="Google" id="ProtNLM"/>
    </source>
</evidence>
<evidence type="ECO:0000256" key="1">
    <source>
        <dbReference type="SAM" id="Phobius"/>
    </source>
</evidence>
<feature type="transmembrane region" description="Helical" evidence="1">
    <location>
        <begin position="67"/>
        <end position="91"/>
    </location>
</feature>
<keyword evidence="1" id="KW-1133">Transmembrane helix</keyword>
<gene>
    <name evidence="2" type="ORF">CJ231_05835</name>
</gene>
<dbReference type="AlphaFoldDB" id="A0A2N6QQY4"/>
<dbReference type="EMBL" id="PNGJ01000004">
    <property type="protein sequence ID" value="PMC24240.1"/>
    <property type="molecule type" value="Genomic_DNA"/>
</dbReference>
<dbReference type="RefSeq" id="WP_102697159.1">
    <property type="nucleotide sequence ID" value="NZ_CAUPNR010000083.1"/>
</dbReference>
<reference evidence="2 3" key="1">
    <citation type="submission" date="2017-09" db="EMBL/GenBank/DDBJ databases">
        <title>Bacterial strain isolated from the female urinary microbiota.</title>
        <authorList>
            <person name="Thomas-White K."/>
            <person name="Kumar N."/>
            <person name="Forster S."/>
            <person name="Putonti C."/>
            <person name="Lawley T."/>
            <person name="Wolfe A.J."/>
        </authorList>
    </citation>
    <scope>NUCLEOTIDE SEQUENCE [LARGE SCALE GENOMIC DNA]</scope>
    <source>
        <strain evidence="2 3">UMB0536</strain>
    </source>
</reference>
<protein>
    <recommendedName>
        <fullName evidence="4">DUF3137 domain-containing protein</fullName>
    </recommendedName>
</protein>
<name>A0A2N6QQY4_9BACT</name>
<keyword evidence="1" id="KW-0812">Transmembrane</keyword>
<evidence type="ECO:0000313" key="2">
    <source>
        <dbReference type="EMBL" id="PMC24240.1"/>
    </source>
</evidence>
<feature type="transmembrane region" description="Helical" evidence="1">
    <location>
        <begin position="32"/>
        <end position="55"/>
    </location>
</feature>
<evidence type="ECO:0000313" key="3">
    <source>
        <dbReference type="Proteomes" id="UP000235564"/>
    </source>
</evidence>
<organism evidence="2 3">
    <name type="scientific">Hoylesella buccalis</name>
    <dbReference type="NCBI Taxonomy" id="28127"/>
    <lineage>
        <taxon>Bacteria</taxon>
        <taxon>Pseudomonadati</taxon>
        <taxon>Bacteroidota</taxon>
        <taxon>Bacteroidia</taxon>
        <taxon>Bacteroidales</taxon>
        <taxon>Prevotellaceae</taxon>
        <taxon>Hoylesella</taxon>
    </lineage>
</organism>
<proteinExistence type="predicted"/>
<sequence>MKEDHLIDFKIVAQQMRGQLTHIAMWRKIVRLLIYSVYPLALLWLAFTIFGRYIVDADNYETSQLTATYVVIFFVTFVVLNTLFSLCLNVLKQKEEKVMRQIINQLFPDANYSPTKEVKVSDIRASRLFGTPNRSEGTLQVASYGALSFPNQHQALTIADIGVTATNEQNTKLWRSFRLLYRAIFSPMWGAQVESTMFSFRGMFGYCRLPRTCRGFVMLLPDHLEDKLGYFALTIQKLRERHKAKFVYLEDPEFERLFTVYADDEVEARMILTPAMMKKLTALRCSFTHDLMLSFSGDTFYYASNMPKGFLRLSGKTSLNEDLLLEIYQEIRFCLSVEEMMGKHVDK</sequence>
<dbReference type="Proteomes" id="UP000235564">
    <property type="component" value="Unassembled WGS sequence"/>
</dbReference>
<dbReference type="OrthoDB" id="4960523at2"/>